<name>A0ABR4AZN4_9LECA</name>
<protein>
    <submittedName>
        <fullName evidence="2">Uncharacterized protein</fullName>
    </submittedName>
</protein>
<comment type="caution">
    <text evidence="2">The sequence shown here is derived from an EMBL/GenBank/DDBJ whole genome shotgun (WGS) entry which is preliminary data.</text>
</comment>
<evidence type="ECO:0000256" key="1">
    <source>
        <dbReference type="SAM" id="MobiDB-lite"/>
    </source>
</evidence>
<dbReference type="Proteomes" id="UP001590951">
    <property type="component" value="Unassembled WGS sequence"/>
</dbReference>
<sequence length="80" mass="8899">MQYDEIEDSDEKNGDEIAVAVAADSLAMYARRLSTDESEGPEPPIAVKRPETEYPFSPHEGLAIKLKRSSDDGKRANHHD</sequence>
<gene>
    <name evidence="2" type="ORF">ABVK25_009121</name>
</gene>
<feature type="compositionally biased region" description="Basic and acidic residues" evidence="1">
    <location>
        <begin position="68"/>
        <end position="80"/>
    </location>
</feature>
<evidence type="ECO:0000313" key="2">
    <source>
        <dbReference type="EMBL" id="KAL2050613.1"/>
    </source>
</evidence>
<feature type="region of interest" description="Disordered" evidence="1">
    <location>
        <begin position="32"/>
        <end position="80"/>
    </location>
</feature>
<keyword evidence="3" id="KW-1185">Reference proteome</keyword>
<accession>A0ABR4AZN4</accession>
<proteinExistence type="predicted"/>
<reference evidence="2 3" key="1">
    <citation type="submission" date="2024-09" db="EMBL/GenBank/DDBJ databases">
        <title>Rethinking Asexuality: The Enigmatic Case of Functional Sexual Genes in Lepraria (Stereocaulaceae).</title>
        <authorList>
            <person name="Doellman M."/>
            <person name="Sun Y."/>
            <person name="Barcenas-Pena A."/>
            <person name="Lumbsch H.T."/>
            <person name="Grewe F."/>
        </authorList>
    </citation>
    <scope>NUCLEOTIDE SEQUENCE [LARGE SCALE GENOMIC DNA]</scope>
    <source>
        <strain evidence="2 3">Grewe 0041</strain>
    </source>
</reference>
<dbReference type="EMBL" id="JBHFEH010000045">
    <property type="protein sequence ID" value="KAL2050613.1"/>
    <property type="molecule type" value="Genomic_DNA"/>
</dbReference>
<organism evidence="2 3">
    <name type="scientific">Lepraria finkii</name>
    <dbReference type="NCBI Taxonomy" id="1340010"/>
    <lineage>
        <taxon>Eukaryota</taxon>
        <taxon>Fungi</taxon>
        <taxon>Dikarya</taxon>
        <taxon>Ascomycota</taxon>
        <taxon>Pezizomycotina</taxon>
        <taxon>Lecanoromycetes</taxon>
        <taxon>OSLEUM clade</taxon>
        <taxon>Lecanoromycetidae</taxon>
        <taxon>Lecanorales</taxon>
        <taxon>Lecanorineae</taxon>
        <taxon>Stereocaulaceae</taxon>
        <taxon>Lepraria</taxon>
    </lineage>
</organism>
<evidence type="ECO:0000313" key="3">
    <source>
        <dbReference type="Proteomes" id="UP001590951"/>
    </source>
</evidence>